<organism evidence="2 3">
    <name type="scientific">Gluconobacter japonicus</name>
    <dbReference type="NCBI Taxonomy" id="376620"/>
    <lineage>
        <taxon>Bacteria</taxon>
        <taxon>Pseudomonadati</taxon>
        <taxon>Pseudomonadota</taxon>
        <taxon>Alphaproteobacteria</taxon>
        <taxon>Acetobacterales</taxon>
        <taxon>Acetobacteraceae</taxon>
        <taxon>Gluconobacter</taxon>
    </lineage>
</organism>
<dbReference type="Pfam" id="PF12728">
    <property type="entry name" value="HTH_17"/>
    <property type="match status" value="1"/>
</dbReference>
<evidence type="ECO:0000259" key="1">
    <source>
        <dbReference type="Pfam" id="PF12728"/>
    </source>
</evidence>
<proteinExistence type="predicted"/>
<evidence type="ECO:0000313" key="3">
    <source>
        <dbReference type="Proteomes" id="UP001156613"/>
    </source>
</evidence>
<dbReference type="EMBL" id="BSNT01000017">
    <property type="protein sequence ID" value="GLQ58840.1"/>
    <property type="molecule type" value="Genomic_DNA"/>
</dbReference>
<feature type="domain" description="Helix-turn-helix" evidence="1">
    <location>
        <begin position="13"/>
        <end position="60"/>
    </location>
</feature>
<accession>A0ABQ5WH98</accession>
<keyword evidence="3" id="KW-1185">Reference proteome</keyword>
<dbReference type="NCBIfam" id="TIGR01764">
    <property type="entry name" value="excise"/>
    <property type="match status" value="1"/>
</dbReference>
<dbReference type="Proteomes" id="UP001156613">
    <property type="component" value="Unassembled WGS sequence"/>
</dbReference>
<evidence type="ECO:0000313" key="2">
    <source>
        <dbReference type="EMBL" id="GLQ58840.1"/>
    </source>
</evidence>
<dbReference type="InterPro" id="IPR041657">
    <property type="entry name" value="HTH_17"/>
</dbReference>
<comment type="caution">
    <text evidence="2">The sequence shown here is derived from an EMBL/GenBank/DDBJ whole genome shotgun (WGS) entry which is preliminary data.</text>
</comment>
<reference evidence="3" key="1">
    <citation type="journal article" date="2019" name="Int. J. Syst. Evol. Microbiol.">
        <title>The Global Catalogue of Microorganisms (GCM) 10K type strain sequencing project: providing services to taxonomists for standard genome sequencing and annotation.</title>
        <authorList>
            <consortium name="The Broad Institute Genomics Platform"/>
            <consortium name="The Broad Institute Genome Sequencing Center for Infectious Disease"/>
            <person name="Wu L."/>
            <person name="Ma J."/>
        </authorList>
    </citation>
    <scope>NUCLEOTIDE SEQUENCE [LARGE SCALE GENOMIC DNA]</scope>
    <source>
        <strain evidence="3">NBRC 3271</strain>
    </source>
</reference>
<sequence>MTEQISEIDRVTLRVREACHIFSLSRSELYRRIGSGDIEAIKIGRSTLIVKDSVLRWLSSLPRLKDKSL</sequence>
<dbReference type="RefSeq" id="WP_062503330.1">
    <property type="nucleotide sequence ID" value="NZ_BEWO01000006.1"/>
</dbReference>
<protein>
    <recommendedName>
        <fullName evidence="1">Helix-turn-helix domain-containing protein</fullName>
    </recommendedName>
</protein>
<gene>
    <name evidence="2" type="ORF">GCM10010937_06430</name>
</gene>
<name>A0ABQ5WH98_GLUJA</name>
<dbReference type="InterPro" id="IPR010093">
    <property type="entry name" value="SinI_DNA-bd"/>
</dbReference>